<reference evidence="2 3" key="1">
    <citation type="submission" date="2024-04" db="EMBL/GenBank/DDBJ databases">
        <title>Phyllosticta paracitricarpa is synonymous to the EU quarantine fungus P. citricarpa based on phylogenomic analyses.</title>
        <authorList>
            <consortium name="Lawrence Berkeley National Laboratory"/>
            <person name="Van ingen-buijs V.A."/>
            <person name="Van westerhoven A.C."/>
            <person name="Haridas S."/>
            <person name="Skiadas P."/>
            <person name="Martin F."/>
            <person name="Groenewald J.Z."/>
            <person name="Crous P.W."/>
            <person name="Seidl M.F."/>
        </authorList>
    </citation>
    <scope>NUCLEOTIDE SEQUENCE [LARGE SCALE GENOMIC DNA]</scope>
    <source>
        <strain evidence="2 3">CPC 17464</strain>
    </source>
</reference>
<feature type="compositionally biased region" description="Polar residues" evidence="1">
    <location>
        <begin position="23"/>
        <end position="33"/>
    </location>
</feature>
<name>A0ABR1L8F4_9PEZI</name>
<feature type="region of interest" description="Disordered" evidence="1">
    <location>
        <begin position="731"/>
        <end position="756"/>
    </location>
</feature>
<feature type="region of interest" description="Disordered" evidence="1">
    <location>
        <begin position="23"/>
        <end position="151"/>
    </location>
</feature>
<keyword evidence="3" id="KW-1185">Reference proteome</keyword>
<accession>A0ABR1L8F4</accession>
<evidence type="ECO:0000256" key="1">
    <source>
        <dbReference type="SAM" id="MobiDB-lite"/>
    </source>
</evidence>
<evidence type="ECO:0000313" key="2">
    <source>
        <dbReference type="EMBL" id="KAK7530701.1"/>
    </source>
</evidence>
<dbReference type="RefSeq" id="XP_066650774.1">
    <property type="nucleotide sequence ID" value="XM_066801692.1"/>
</dbReference>
<feature type="compositionally biased region" description="Basic and acidic residues" evidence="1">
    <location>
        <begin position="41"/>
        <end position="51"/>
    </location>
</feature>
<protein>
    <submittedName>
        <fullName evidence="2">Uncharacterized protein</fullName>
    </submittedName>
</protein>
<dbReference type="EMBL" id="JBBPEH010000013">
    <property type="protein sequence ID" value="KAK7530701.1"/>
    <property type="molecule type" value="Genomic_DNA"/>
</dbReference>
<proteinExistence type="predicted"/>
<feature type="compositionally biased region" description="Basic residues" evidence="1">
    <location>
        <begin position="743"/>
        <end position="756"/>
    </location>
</feature>
<comment type="caution">
    <text evidence="2">The sequence shown here is derived from an EMBL/GenBank/DDBJ whole genome shotgun (WGS) entry which is preliminary data.</text>
</comment>
<evidence type="ECO:0000313" key="3">
    <source>
        <dbReference type="Proteomes" id="UP001360953"/>
    </source>
</evidence>
<sequence>MEHQDLSSNDRILTFLSNAQRFSKTHSPSNTAVAHTAPDPTMDHGTGRESPNELGGDDYDMLSESVAVSDDEADTISSSDFANVGPTGEDVCSVVDVDTDTSTEDNLSGGEEDEPVFQPSDSNATTRADIRTPSDSVFHGSAPPFDNAQSDRNTEDLCLTLSGSFNYISRGNNGPFGLGSFAELRLGTARNCMTWTGPFRIQFTGFPPDSGFSANLKDLIQRKIASALDAGRPDSDYEPKRLAVVRIPGSDVELVPTSEIYMVPEESDSSEKQTPDLEVVFHAADQDNAGYVSDQTADQNSKVPVLHLAFDVPDSTGHEQFQPGKGSLRILVRNGQELSTIPATLEAFFDLHPVYLNRHLAFLGLGSEQKQKGSRVQDELQGIADKANFIRRQAHQAARSIWANRRAHMPTLGAVVLGLFLLWTCATLKDSLVGSSLELKNPSPTTSDATALSSAIDAFSGRSATPDWSSAVPSMRPDQAAIAAKHAEKSSRMAPMVHPFSPKANESDQFKIHVIGDYHFVLTPPKVWSSLKRPPVLSISVSRGNQKIHHEHDQLVDGVYAVSVESNEAHGILNVSIATTSKPRIQQTLEVDFGSSWFKMSRWTGVTEKALGVLRSDVTVAQSNAKNTSLQLFKGFEVFKSITKNVTEDAAKSLLVVKDRALQLFDQGVMRAQQQAGEVLEDRALVQHATEAIAEVKESARENVKRARSNAAAIYNKIFPASRYEEVKKKIKKDRLRAEQKGRRASRGKARRQAKP</sequence>
<gene>
    <name evidence="2" type="ORF">J3D65DRAFT_639268</name>
</gene>
<dbReference type="GeneID" id="92034598"/>
<dbReference type="Proteomes" id="UP001360953">
    <property type="component" value="Unassembled WGS sequence"/>
</dbReference>
<organism evidence="2 3">
    <name type="scientific">Phyllosticta citribraziliensis</name>
    <dbReference type="NCBI Taxonomy" id="989973"/>
    <lineage>
        <taxon>Eukaryota</taxon>
        <taxon>Fungi</taxon>
        <taxon>Dikarya</taxon>
        <taxon>Ascomycota</taxon>
        <taxon>Pezizomycotina</taxon>
        <taxon>Dothideomycetes</taxon>
        <taxon>Dothideomycetes incertae sedis</taxon>
        <taxon>Botryosphaeriales</taxon>
        <taxon>Phyllostictaceae</taxon>
        <taxon>Phyllosticta</taxon>
    </lineage>
</organism>